<accession>A0A183M0D6</accession>
<proteinExistence type="predicted"/>
<dbReference type="AlphaFoldDB" id="A0A183M0D6"/>
<organism evidence="1 2">
    <name type="scientific">Schistosoma margrebowiei</name>
    <dbReference type="NCBI Taxonomy" id="48269"/>
    <lineage>
        <taxon>Eukaryota</taxon>
        <taxon>Metazoa</taxon>
        <taxon>Spiralia</taxon>
        <taxon>Lophotrochozoa</taxon>
        <taxon>Platyhelminthes</taxon>
        <taxon>Trematoda</taxon>
        <taxon>Digenea</taxon>
        <taxon>Strigeidida</taxon>
        <taxon>Schistosomatoidea</taxon>
        <taxon>Schistosomatidae</taxon>
        <taxon>Schistosoma</taxon>
    </lineage>
</organism>
<dbReference type="EMBL" id="UZAI01004517">
    <property type="protein sequence ID" value="VDO86614.1"/>
    <property type="molecule type" value="Genomic_DNA"/>
</dbReference>
<sequence length="119" mass="13395">MVVGGSQQETLDIGFVLLGTRNCSNQSTPCEPGEFRNKHCICTNASKYAFDRCKDDVNETKYCSDAVSKNKCYDEAKYAIPFCRRTCGRCFRAGSIGISKPPKKCKFKFQCMNSVLENY</sequence>
<name>A0A183M0D6_9TREM</name>
<dbReference type="STRING" id="48269.A0A183M0D6"/>
<protein>
    <submittedName>
        <fullName evidence="1">Uncharacterized protein</fullName>
    </submittedName>
</protein>
<gene>
    <name evidence="1" type="ORF">SMRZ_LOCUS9511</name>
</gene>
<evidence type="ECO:0000313" key="2">
    <source>
        <dbReference type="Proteomes" id="UP000277204"/>
    </source>
</evidence>
<keyword evidence="2" id="KW-1185">Reference proteome</keyword>
<reference evidence="1 2" key="1">
    <citation type="submission" date="2018-11" db="EMBL/GenBank/DDBJ databases">
        <authorList>
            <consortium name="Pathogen Informatics"/>
        </authorList>
    </citation>
    <scope>NUCLEOTIDE SEQUENCE [LARGE SCALE GENOMIC DNA]</scope>
    <source>
        <strain evidence="1 2">Zambia</strain>
    </source>
</reference>
<dbReference type="Proteomes" id="UP000277204">
    <property type="component" value="Unassembled WGS sequence"/>
</dbReference>
<evidence type="ECO:0000313" key="1">
    <source>
        <dbReference type="EMBL" id="VDO86614.1"/>
    </source>
</evidence>